<sequence length="100" mass="11410">MRIITIIGICFISVIYSANSFSNNQKPALFLDAKNIVTEQQLCWFEDQRYSEGAIILMANVRVICAAKNPHHNNSALNWLMLNEQNEIIYPTAPKTIRVN</sequence>
<dbReference type="AlphaFoldDB" id="A0A7Y0DQU3"/>
<keyword evidence="2" id="KW-1185">Reference proteome</keyword>
<dbReference type="Proteomes" id="UP000570493">
    <property type="component" value="Unassembled WGS sequence"/>
</dbReference>
<reference evidence="1" key="1">
    <citation type="submission" date="2020-04" db="EMBL/GenBank/DDBJ databases">
        <title>Genome Sequencing for Pseudoaltermonas arctica.</title>
        <authorList>
            <person name="Elkins N.S."/>
        </authorList>
    </citation>
    <scope>NUCLEOTIDE SEQUENCE [LARGE SCALE GENOMIC DNA]</scope>
    <source>
        <strain evidence="1">NEC-BIFX-2020_0012</strain>
    </source>
</reference>
<name>A0A7Y0DQU3_9GAMM</name>
<dbReference type="InterPro" id="IPR009971">
    <property type="entry name" value="DUF1496"/>
</dbReference>
<protein>
    <submittedName>
        <fullName evidence="1">DUF1496 domain-containing protein</fullName>
    </submittedName>
</protein>
<organism evidence="1 2">
    <name type="scientific">Pseudoalteromonas arctica</name>
    <dbReference type="NCBI Taxonomy" id="394751"/>
    <lineage>
        <taxon>Bacteria</taxon>
        <taxon>Pseudomonadati</taxon>
        <taxon>Pseudomonadota</taxon>
        <taxon>Gammaproteobacteria</taxon>
        <taxon>Alteromonadales</taxon>
        <taxon>Pseudoalteromonadaceae</taxon>
        <taxon>Pseudoalteromonas</taxon>
    </lineage>
</organism>
<gene>
    <name evidence="1" type="ORF">HHO47_03015</name>
</gene>
<dbReference type="EMBL" id="JABBMT010000003">
    <property type="protein sequence ID" value="NMM39835.1"/>
    <property type="molecule type" value="Genomic_DNA"/>
</dbReference>
<dbReference type="Pfam" id="PF07383">
    <property type="entry name" value="DUF1496"/>
    <property type="match status" value="1"/>
</dbReference>
<comment type="caution">
    <text evidence="1">The sequence shown here is derived from an EMBL/GenBank/DDBJ whole genome shotgun (WGS) entry which is preliminary data.</text>
</comment>
<proteinExistence type="predicted"/>
<accession>A0A7Y0DQU3</accession>
<evidence type="ECO:0000313" key="1">
    <source>
        <dbReference type="EMBL" id="NMM39835.1"/>
    </source>
</evidence>
<evidence type="ECO:0000313" key="2">
    <source>
        <dbReference type="Proteomes" id="UP000570493"/>
    </source>
</evidence>
<dbReference type="RefSeq" id="WP_169018776.1">
    <property type="nucleotide sequence ID" value="NZ_JABBMT010000003.1"/>
</dbReference>